<keyword evidence="6 16" id="KW-0949">S-adenosyl-L-methionine</keyword>
<evidence type="ECO:0000256" key="4">
    <source>
        <dbReference type="ARBA" id="ARBA00022664"/>
    </source>
</evidence>
<keyword evidence="4 16" id="KW-0507">mRNA processing</keyword>
<evidence type="ECO:0000256" key="3">
    <source>
        <dbReference type="ARBA" id="ARBA00022632"/>
    </source>
</evidence>
<evidence type="ECO:0000256" key="14">
    <source>
        <dbReference type="ARBA" id="ARBA00023268"/>
    </source>
</evidence>
<evidence type="ECO:0000313" key="18">
    <source>
        <dbReference type="EMBL" id="AJC00559.1"/>
    </source>
</evidence>
<dbReference type="Pfam" id="PF06929">
    <property type="entry name" value="Rotavirus_VP3"/>
    <property type="match status" value="1"/>
</dbReference>
<comment type="catalytic activity">
    <reaction evidence="16">
        <text>a 5'-end diphospho-ribonucleoside in mRNA + GTP + H(+) = a 5'-end (5'-triphosphoguanosine)-ribonucleoside in mRNA + diphosphate</text>
        <dbReference type="Rhea" id="RHEA:67012"/>
        <dbReference type="Rhea" id="RHEA-COMP:17165"/>
        <dbReference type="Rhea" id="RHEA-COMP:17166"/>
        <dbReference type="ChEBI" id="CHEBI:15378"/>
        <dbReference type="ChEBI" id="CHEBI:33019"/>
        <dbReference type="ChEBI" id="CHEBI:37565"/>
        <dbReference type="ChEBI" id="CHEBI:167616"/>
        <dbReference type="ChEBI" id="CHEBI:167617"/>
        <dbReference type="EC" id="2.7.7.50"/>
    </reaction>
</comment>
<feature type="active site" description="For 2'-5'-phosphodiesterase activity" evidence="16">
    <location>
        <position position="718"/>
    </location>
</feature>
<dbReference type="EMBL" id="KM660322">
    <property type="protein sequence ID" value="AJC00579.1"/>
    <property type="molecule type" value="Genomic_RNA"/>
</dbReference>
<dbReference type="EMBL" id="KM660304">
    <property type="protein sequence ID" value="AJC00561.1"/>
    <property type="molecule type" value="Genomic_RNA"/>
</dbReference>
<keyword evidence="11 16" id="KW-0694">RNA-binding</keyword>
<evidence type="ECO:0000256" key="15">
    <source>
        <dbReference type="ARBA" id="ARBA00023280"/>
    </source>
</evidence>
<keyword evidence="12 16" id="KW-0506">mRNA capping</keyword>
<reference evidence="22 23" key="1">
    <citation type="journal article" date="2014" name="Infect. Genet. Evol.">
        <title>Full genome characterization of human Rotavirus A strains isolated in Cameroon, 2010-2011: diverse combinations of the G and P genes and lack of reassortment of the backbone genes.</title>
        <authorList>
            <person name="Ndze V.N."/>
            <person name="Esona M.D."/>
            <person name="Achidi E.A."/>
            <person name="Gonsu K.H."/>
            <person name="Doro R."/>
            <person name="Marton S."/>
            <person name="Farkas S."/>
            <person name="Ngeng M.B."/>
            <person name="Ngu A.F."/>
            <person name="Obama-Abena M.T."/>
            <person name="Banyai K."/>
        </authorList>
    </citation>
    <scope>NUCLEOTIDE SEQUENCE [LARGE SCALE GENOMIC DNA]</scope>
    <source>
        <strain evidence="21 23">RVA/Human-wt/CMR/MA16/2010/G12P8</strain>
        <strain evidence="17 22">RVA/Human-wt/CMR/MA46/2010/G12P8</strain>
        <strain evidence="18 25">RVA/Human-wt/CMR/MA52/2010/G12P8</strain>
        <strain evidence="19 24">RVA/Human-wt/CMR/MA75/2010/G12P8</strain>
        <strain evidence="20 26">RVA/Human-wt/CMR/MA88/2011/G12P8</strain>
    </source>
</reference>
<comment type="function">
    <text evidence="16">Multifunctional enzyme involved in mRNA capping. Catalyzes the formation of the 5' cap structure on the viral plus-strand transcripts. Specifically binds to GTP and displays guanylyltransferase and methyltransferase activities. Has affinity for ssRNA but not for dsRNA. Capping activity is non-specific and caps RNAs that initiate with either a G or an A residue. Together with VP1 polymerase, forms a VP1-VP3 complex positioned near the channels situated at each of the five-fold vertices of the core. Following infection, the outermost layer of the virus is lost, leaving a double-layered particle (DLP) made up of the core and VP6 shell. VP1 then catalyzes the transcription of fully conservative plus-strand genomic RNAs that are capped by VP3 and extruded through the DLP's channels into the cytoplasm where they function as mRNAs for translation of viral proteins. DLPs probably have an RNA triphosphatase activity as well, whereas open cores do not.</text>
</comment>
<feature type="active site" description="For 2'-5'-phosphodiesterase activity" evidence="16">
    <location>
        <position position="797"/>
    </location>
</feature>
<evidence type="ECO:0000256" key="5">
    <source>
        <dbReference type="ARBA" id="ARBA00022679"/>
    </source>
</evidence>
<feature type="region of interest" description="2'-5'-phosphodiesterase activity" evidence="16">
    <location>
        <begin position="693"/>
        <end position="842"/>
    </location>
</feature>
<keyword evidence="2 16" id="KW-0489">Methyltransferase</keyword>
<keyword evidence="3 16" id="KW-1090">Inhibition of host innate immune response by virus</keyword>
<keyword evidence="5 16" id="KW-0808">Transferase</keyword>
<feature type="region of interest" description="N7-methyltransferase activity" evidence="16">
    <location>
        <begin position="171"/>
        <end position="245"/>
    </location>
</feature>
<evidence type="ECO:0000256" key="11">
    <source>
        <dbReference type="ARBA" id="ARBA00022884"/>
    </source>
</evidence>
<comment type="catalytic activity">
    <reaction evidence="16">
        <text>5'-triphosphoadenylyl-(2'-&gt;5')-adenylyl-(2'-&gt;5')-adenosine + 2 H2O = 2 AMP + ATP + 2 H(+)</text>
        <dbReference type="Rhea" id="RHEA:45964"/>
        <dbReference type="ChEBI" id="CHEBI:15377"/>
        <dbReference type="ChEBI" id="CHEBI:15378"/>
        <dbReference type="ChEBI" id="CHEBI:30616"/>
        <dbReference type="ChEBI" id="CHEBI:67143"/>
        <dbReference type="ChEBI" id="CHEBI:456215"/>
    </reaction>
</comment>
<dbReference type="HAMAP" id="MF_04124">
    <property type="entry name" value="Rota_VP3"/>
    <property type="match status" value="1"/>
</dbReference>
<comment type="subcellular location">
    <subcellularLocation>
        <location evidence="16">Virion</location>
    </subcellularLocation>
    <text evidence="16">Attached inside the inner capsid as a minor component. There are about 11 to 12 copies per virion.</text>
</comment>
<dbReference type="EC" id="2.7.7.50" evidence="16"/>
<feature type="region of interest" description="2'-O-methyltransferase activity" evidence="16">
    <location>
        <begin position="246"/>
        <end position="428"/>
    </location>
</feature>
<dbReference type="EC" id="2.1.1.56" evidence="16"/>
<comment type="domain">
    <text evidence="16">Contains a bipartite N7-methyltransferase domain, a 2'-O-methyltransferase domain and a GTase/RTPase domain. The C-terminus contains a phosphodiesterase domain that degrades the 5'-triphosphorylated, 2'-5' linked adenylate oligomers produced by the host cell in response to IFN stimulation.</text>
</comment>
<name>A0A0B4U1P5_9REOV</name>
<evidence type="ECO:0000256" key="12">
    <source>
        <dbReference type="ARBA" id="ARBA00023042"/>
    </source>
</evidence>
<feature type="active site" description="For 2'-5'-phosphodiesterase activity" evidence="16">
    <location>
        <position position="799"/>
    </location>
</feature>
<dbReference type="GO" id="GO:0004484">
    <property type="term" value="F:mRNA guanylyltransferase activity"/>
    <property type="evidence" value="ECO:0007669"/>
    <property type="project" value="UniProtKB-UniRule"/>
</dbReference>
<keyword evidence="7 16" id="KW-0548">Nucleotidyltransferase</keyword>
<evidence type="ECO:0000313" key="21">
    <source>
        <dbReference type="EMBL" id="AJC00579.1"/>
    </source>
</evidence>
<comment type="function">
    <text evidence="16">Counteracts the host innate immune response thanks to its phosphodiesterase that degrades the 5'-triphosphorylated, 2'-5' linked adenylate oligomers produced by the host cell IFN-inducible 2',5'-oligoadenylate synthetase (OAS). The host RNaseL is therefore not activated.</text>
</comment>
<keyword evidence="10 16" id="KW-0946">Virion</keyword>
<dbReference type="Proteomes" id="UP000223171">
    <property type="component" value="Genome"/>
</dbReference>
<evidence type="ECO:0000256" key="2">
    <source>
        <dbReference type="ARBA" id="ARBA00022603"/>
    </source>
</evidence>
<comment type="similarity">
    <text evidence="16">Belongs to the rotavirus VP3 family.</text>
</comment>
<dbReference type="GO" id="GO:0016787">
    <property type="term" value="F:hydrolase activity"/>
    <property type="evidence" value="ECO:0007669"/>
    <property type="project" value="UniProtKB-KW"/>
</dbReference>
<dbReference type="GO" id="GO:0052170">
    <property type="term" value="P:symbiont-mediated suppression of host innate immune response"/>
    <property type="evidence" value="ECO:0007669"/>
    <property type="project" value="UniProtKB-KW"/>
</dbReference>
<evidence type="ECO:0000313" key="19">
    <source>
        <dbReference type="EMBL" id="AJC00561.1"/>
    </source>
</evidence>
<dbReference type="InterPro" id="IPR011181">
    <property type="entry name" value="VP3_Rotav"/>
</dbReference>
<evidence type="ECO:0000313" key="23">
    <source>
        <dbReference type="Proteomes" id="UP000222029"/>
    </source>
</evidence>
<accession>A0A0B4U1P5</accession>
<evidence type="ECO:0000256" key="13">
    <source>
        <dbReference type="ARBA" id="ARBA00023134"/>
    </source>
</evidence>
<dbReference type="GO" id="GO:0005525">
    <property type="term" value="F:GTP binding"/>
    <property type="evidence" value="ECO:0007669"/>
    <property type="project" value="UniProtKB-UniRule"/>
</dbReference>
<evidence type="ECO:0000313" key="20">
    <source>
        <dbReference type="EMBL" id="AJC00563.1"/>
    </source>
</evidence>
<evidence type="ECO:0000313" key="25">
    <source>
        <dbReference type="Proteomes" id="UP000225418"/>
    </source>
</evidence>
<dbReference type="Proteomes" id="UP000221104">
    <property type="component" value="Genome"/>
</dbReference>
<dbReference type="Proteomes" id="UP000225418">
    <property type="component" value="Genome"/>
</dbReference>
<evidence type="ECO:0000256" key="1">
    <source>
        <dbReference type="ARBA" id="ARBA00022581"/>
    </source>
</evidence>
<evidence type="ECO:0000256" key="6">
    <source>
        <dbReference type="ARBA" id="ARBA00022691"/>
    </source>
</evidence>
<dbReference type="Proteomes" id="UP000225730">
    <property type="component" value="Genome"/>
</dbReference>
<feature type="region of interest" description="N7-methyltransferase activity" evidence="16">
    <location>
        <begin position="429"/>
        <end position="555"/>
    </location>
</feature>
<evidence type="ECO:0000256" key="16">
    <source>
        <dbReference type="HAMAP-Rule" id="MF_04128"/>
    </source>
</evidence>
<feature type="region of interest" description="GTase/RTPase activity" evidence="16">
    <location>
        <begin position="556"/>
        <end position="692"/>
    </location>
</feature>
<comment type="catalytic activity">
    <reaction evidence="16">
        <text>a 5'-end (5'-triphosphoguanosine)-ribonucleoside in mRNA + S-adenosyl-L-methionine = a 5'-end (N(7)-methyl 5'-triphosphoguanosine)-ribonucleoside in mRNA + S-adenosyl-L-homocysteine</text>
        <dbReference type="Rhea" id="RHEA:67008"/>
        <dbReference type="Rhea" id="RHEA-COMP:17166"/>
        <dbReference type="Rhea" id="RHEA-COMP:17167"/>
        <dbReference type="ChEBI" id="CHEBI:57856"/>
        <dbReference type="ChEBI" id="CHEBI:59789"/>
        <dbReference type="ChEBI" id="CHEBI:156461"/>
        <dbReference type="ChEBI" id="CHEBI:167617"/>
        <dbReference type="EC" id="2.1.1.56"/>
    </reaction>
</comment>
<dbReference type="EC" id="3.1.4.-" evidence="16"/>
<evidence type="ECO:0000313" key="17">
    <source>
        <dbReference type="EMBL" id="AJC00558.1"/>
    </source>
</evidence>
<evidence type="ECO:0000313" key="26">
    <source>
        <dbReference type="Proteomes" id="UP000225730"/>
    </source>
</evidence>
<dbReference type="GO" id="GO:0003723">
    <property type="term" value="F:RNA binding"/>
    <property type="evidence" value="ECO:0007669"/>
    <property type="project" value="UniProtKB-UniRule"/>
</dbReference>
<evidence type="ECO:0000256" key="9">
    <source>
        <dbReference type="ARBA" id="ARBA00022801"/>
    </source>
</evidence>
<comment type="subunit">
    <text evidence="16">Interacts with VP1. Interacts with VP2.</text>
</comment>
<dbReference type="GO" id="GO:0004482">
    <property type="term" value="F:mRNA 5'-cap (guanine-N7-)-methyltransferase activity"/>
    <property type="evidence" value="ECO:0007669"/>
    <property type="project" value="UniProtKB-UniRule"/>
</dbReference>
<keyword evidence="8 16" id="KW-0547">Nucleotide-binding</keyword>
<dbReference type="PROSITE" id="PS51589">
    <property type="entry name" value="SAM_MT56_VP3"/>
    <property type="match status" value="1"/>
</dbReference>
<dbReference type="EMBL" id="KM660301">
    <property type="protein sequence ID" value="AJC00558.1"/>
    <property type="molecule type" value="Genomic_RNA"/>
</dbReference>
<dbReference type="HAMAP" id="MF_04128">
    <property type="entry name" value="Rota_VP3_A"/>
    <property type="match status" value="1"/>
</dbReference>
<evidence type="ECO:0000256" key="10">
    <source>
        <dbReference type="ARBA" id="ARBA00022844"/>
    </source>
</evidence>
<keyword evidence="9 16" id="KW-0378">Hydrolase</keyword>
<dbReference type="EMBL" id="KM660302">
    <property type="protein sequence ID" value="AJC00559.1"/>
    <property type="molecule type" value="Genomic_RNA"/>
</dbReference>
<dbReference type="GO" id="GO:0019013">
    <property type="term" value="C:viral nucleocapsid"/>
    <property type="evidence" value="ECO:0007669"/>
    <property type="project" value="UniProtKB-UniRule"/>
</dbReference>
<protein>
    <recommendedName>
        <fullName evidence="16">Protein VP3</fullName>
    </recommendedName>
    <domain>
        <recommendedName>
            <fullName evidence="16">2',5'-phosphodiesterase</fullName>
            <ecNumber evidence="16">3.1.4.-</ecNumber>
        </recommendedName>
    </domain>
    <domain>
        <recommendedName>
            <fullName evidence="16">mRNA guanylyltransferase</fullName>
            <ecNumber evidence="16">2.7.7.50</ecNumber>
        </recommendedName>
    </domain>
    <domain>
        <recommendedName>
            <fullName evidence="16">mRNA (guanine-N(7))-methyltransferase</fullName>
            <ecNumber evidence="16">2.1.1.56</ecNumber>
        </recommendedName>
    </domain>
</protein>
<evidence type="ECO:0000256" key="7">
    <source>
        <dbReference type="ARBA" id="ARBA00022695"/>
    </source>
</evidence>
<keyword evidence="1 16" id="KW-0945">Host-virus interaction</keyword>
<sequence>MKVLALRHSVAQVYADTQTYLHDDSKDEYENAFLISNLTTHNILYLNYSLKTLKILNKSGIAAVEVQSPDELFTLIRCNFTYDYENNVIYLHDYSYYTNNEIRTDQHWITKTDITDYLLPGWKLTYVGYNGKNTRGHYNFSFLCQNAATDDDIITEYIYSNELDFQNFLLRKIKERMTTSLPIARLSNRVFRDKLFPSIVNMYEKVINVGPRNESMFTFLNFPTIKQFSNGAYIVKHTIKLKQEKWLGKRVSQFDIGQYKNMLNVVTTIYYYYNLYHSKPKIYMLGSAPSYWIYDIKQYSDFTFETWDPLDTPYSTIHHKELFFDKDVNKLKDNSVLYIDIRTDRENMDWKEWRKVVEQQTVNNLNIAYKYLATGKAKVCCVKLTAMDLELPITAKLLHHPTTEVRSEFYAILDVWDIITIKRFIPKGVFYAFINNTTTENVFIQPPFKLKVSPTDYIVALYALSNDFNSRQDVINLINKQKQSLITVRMNNTFKDEPKVNFKNIYDWTFLPTDFELKDSIITSYDGCLGIFGLSISLSSKPTGNNHLFIINGTDKYYKLDQYANHMGISRRSHQIRFSESATSYSGYIFRDLSNNNFNLIGTNVENSVSGHVYNALIYYRYNYAFDLKRWIYLHSIGKVAVEGGRYYEHAPIELIYACRSAKEFAILQDDLTVLRYANEIEEYINKVYSITYADDPNYFIGIKFDNIPYEYDVKVPHLTLGVLFISDNMIHDVVTVLKKMKTELFKTEISTSYTYMLSDNIYVANASGLLSTYFKLYNMFYRNHITFGQSRMFIPHITLSFSNKQTVRIESTRLKINSIYLRKIKGETVFDMSERAKNLTH</sequence>
<dbReference type="Proteomes" id="UP000222029">
    <property type="component" value="Genome"/>
</dbReference>
<keyword evidence="13 16" id="KW-0342">GTP-binding</keyword>
<keyword evidence="14 16" id="KW-0511">Multifunctional enzyme</keyword>
<evidence type="ECO:0000313" key="24">
    <source>
        <dbReference type="Proteomes" id="UP000223171"/>
    </source>
</evidence>
<dbReference type="EMBL" id="KM660306">
    <property type="protein sequence ID" value="AJC00563.1"/>
    <property type="molecule type" value="Genomic_RNA"/>
</dbReference>
<organism evidence="18 25">
    <name type="scientific">Human rotavirus A</name>
    <dbReference type="NCBI Taxonomy" id="10941"/>
    <lineage>
        <taxon>Viruses</taxon>
        <taxon>Riboviria</taxon>
        <taxon>Orthornavirae</taxon>
        <taxon>Duplornaviricota</taxon>
        <taxon>Resentoviricetes</taxon>
        <taxon>Reovirales</taxon>
        <taxon>Sedoreoviridae</taxon>
        <taxon>Rotavirus</taxon>
        <taxon>Rotavirus alphagastroenteritidis</taxon>
        <taxon>Rotavirus A</taxon>
    </lineage>
</organism>
<dbReference type="GO" id="GO:0016032">
    <property type="term" value="P:viral process"/>
    <property type="evidence" value="ECO:0007669"/>
    <property type="project" value="UniProtKB-UniRule"/>
</dbReference>
<keyword evidence="15 16" id="KW-0899">Viral immunoevasion</keyword>
<proteinExistence type="inferred from homology"/>
<evidence type="ECO:0000256" key="8">
    <source>
        <dbReference type="ARBA" id="ARBA00022741"/>
    </source>
</evidence>
<feature type="active site" description="For 2'-5'-phosphodiesterase activity" evidence="16">
    <location>
        <position position="720"/>
    </location>
</feature>
<dbReference type="CDD" id="cd20757">
    <property type="entry name" value="capping_2-OMTase_Rotavirus"/>
    <property type="match status" value="1"/>
</dbReference>
<dbReference type="PIRSF" id="PIRSF004015">
    <property type="entry name" value="LigT_rotavirus"/>
    <property type="match status" value="1"/>
</dbReference>
<reference evidence="18" key="2">
    <citation type="submission" date="2014-09" db="EMBL/GenBank/DDBJ databases">
        <authorList>
            <person name="Ndze V."/>
            <person name="Doro R."/>
            <person name="Banyai K."/>
        </authorList>
    </citation>
    <scope>NUCLEOTIDE SEQUENCE</scope>
    <source>
        <strain evidence="21">RVA/Human-wt/CMR/MA16/2010/G12P8</strain>
        <strain evidence="17">RVA/Human-wt/CMR/MA46/2010/G12P8</strain>
        <strain evidence="18">RVA/Human-wt/CMR/MA52/2010/G12P8</strain>
        <strain evidence="19">RVA/Human-wt/CMR/MA75/2010/G12P8</strain>
        <strain evidence="20">RVA/Human-wt/CMR/MA88/2011/G12P8</strain>
    </source>
</reference>
<evidence type="ECO:0000313" key="22">
    <source>
        <dbReference type="Proteomes" id="UP000221104"/>
    </source>
</evidence>